<name>A0A2U2MQI0_9BIFI</name>
<dbReference type="RefSeq" id="WP_109138020.1">
    <property type="nucleotide sequence ID" value="NZ_QFFN01000039.1"/>
</dbReference>
<dbReference type="Proteomes" id="UP000245753">
    <property type="component" value="Unassembled WGS sequence"/>
</dbReference>
<evidence type="ECO:0000256" key="2">
    <source>
        <dbReference type="SAM" id="MobiDB-lite"/>
    </source>
</evidence>
<feature type="compositionally biased region" description="Basic and acidic residues" evidence="2">
    <location>
        <begin position="82"/>
        <end position="95"/>
    </location>
</feature>
<dbReference type="EMBL" id="QFFN01000039">
    <property type="protein sequence ID" value="PWG59093.1"/>
    <property type="molecule type" value="Genomic_DNA"/>
</dbReference>
<dbReference type="AlphaFoldDB" id="A0A2U2MQI0"/>
<organism evidence="3 4">
    <name type="scientific">Bifidobacterium catulorum</name>
    <dbReference type="NCBI Taxonomy" id="1630173"/>
    <lineage>
        <taxon>Bacteria</taxon>
        <taxon>Bacillati</taxon>
        <taxon>Actinomycetota</taxon>
        <taxon>Actinomycetes</taxon>
        <taxon>Bifidobacteriales</taxon>
        <taxon>Bifidobacteriaceae</taxon>
        <taxon>Bifidobacterium</taxon>
    </lineage>
</organism>
<evidence type="ECO:0000313" key="3">
    <source>
        <dbReference type="EMBL" id="PWG59093.1"/>
    </source>
</evidence>
<feature type="region of interest" description="Disordered" evidence="2">
    <location>
        <begin position="82"/>
        <end position="109"/>
    </location>
</feature>
<protein>
    <submittedName>
        <fullName evidence="3">Uncharacterized protein</fullName>
    </submittedName>
</protein>
<evidence type="ECO:0000256" key="1">
    <source>
        <dbReference type="SAM" id="Coils"/>
    </source>
</evidence>
<accession>A0A2U2MQI0</accession>
<comment type="caution">
    <text evidence="3">The sequence shown here is derived from an EMBL/GenBank/DDBJ whole genome shotgun (WGS) entry which is preliminary data.</text>
</comment>
<feature type="coiled-coil region" evidence="1">
    <location>
        <begin position="178"/>
        <end position="205"/>
    </location>
</feature>
<evidence type="ECO:0000313" key="4">
    <source>
        <dbReference type="Proteomes" id="UP000245753"/>
    </source>
</evidence>
<gene>
    <name evidence="3" type="ORF">DF200_09425</name>
</gene>
<sequence>MTDGTQEFTPSEIEYLESLPAVERVSHNRIRYTEAFKRDCMRRYAMGESPSRIFRNAGLDSRLIGYKRIERAISRWHRNMVKESERSRAEHDRGRCPGRPRPSGASVRPTVACTDERGHVHVIPIPDVLPISMTRSNDAVRAADKEGVMATGETFGVTSNDDRSDPAADVQSAQLRRIAVLERKIECLRSHIDSLEARLDSLAVK</sequence>
<proteinExistence type="predicted"/>
<dbReference type="OrthoDB" id="3231571at2"/>
<keyword evidence="1" id="KW-0175">Coiled coil</keyword>
<keyword evidence="4" id="KW-1185">Reference proteome</keyword>
<reference evidence="3 4" key="1">
    <citation type="journal article" date="2018" name="Int. J. Syst. Evol. Microbiol.">
        <title>Bifidobacterium catulorum sp. nov., a novel taxon from the faeces of the baby common marmoset (Callithrix jacchus).</title>
        <authorList>
            <person name="Modesto M."/>
            <person name="Michelini S."/>
            <person name="Oki K."/>
            <person name="Biavati B."/>
            <person name="Watanabe K."/>
            <person name="Mattarelli P."/>
        </authorList>
    </citation>
    <scope>NUCLEOTIDE SEQUENCE [LARGE SCALE GENOMIC DNA]</scope>
    <source>
        <strain evidence="3 4">MRM 8.19</strain>
    </source>
</reference>